<reference evidence="5" key="2">
    <citation type="journal article" date="2021" name="PeerJ">
        <title>Extensive microbial diversity within the chicken gut microbiome revealed by metagenomics and culture.</title>
        <authorList>
            <person name="Gilroy R."/>
            <person name="Ravi A."/>
            <person name="Getino M."/>
            <person name="Pursley I."/>
            <person name="Horton D.L."/>
            <person name="Alikhan N.F."/>
            <person name="Baker D."/>
            <person name="Gharbi K."/>
            <person name="Hall N."/>
            <person name="Watson M."/>
            <person name="Adriaenssens E.M."/>
            <person name="Foster-Nyarko E."/>
            <person name="Jarju S."/>
            <person name="Secka A."/>
            <person name="Antonio M."/>
            <person name="Oren A."/>
            <person name="Chaudhuri R.R."/>
            <person name="La Ragione R."/>
            <person name="Hildebrand F."/>
            <person name="Pallen M.J."/>
        </authorList>
    </citation>
    <scope>NUCLEOTIDE SEQUENCE</scope>
    <source>
        <strain evidence="5">11167</strain>
    </source>
</reference>
<evidence type="ECO:0000313" key="5">
    <source>
        <dbReference type="EMBL" id="MBO8442310.1"/>
    </source>
</evidence>
<dbReference type="PANTHER" id="PTHR43080:SF26">
    <property type="entry name" value="REGULATORY PROTEIN"/>
    <property type="match status" value="1"/>
</dbReference>
<dbReference type="CDD" id="cd04584">
    <property type="entry name" value="CBS_pair_AcuB_like"/>
    <property type="match status" value="1"/>
</dbReference>
<dbReference type="Proteomes" id="UP000823633">
    <property type="component" value="Unassembled WGS sequence"/>
</dbReference>
<gene>
    <name evidence="5" type="ORF">IAC42_00910</name>
</gene>
<evidence type="ECO:0000256" key="1">
    <source>
        <dbReference type="ARBA" id="ARBA00023122"/>
    </source>
</evidence>
<keyword evidence="1 2" id="KW-0129">CBS domain</keyword>
<dbReference type="PROSITE" id="PS51671">
    <property type="entry name" value="ACT"/>
    <property type="match status" value="1"/>
</dbReference>
<dbReference type="SUPFAM" id="SSF54631">
    <property type="entry name" value="CBS-domain pair"/>
    <property type="match status" value="1"/>
</dbReference>
<feature type="domain" description="CBS" evidence="3">
    <location>
        <begin position="82"/>
        <end position="139"/>
    </location>
</feature>
<evidence type="ECO:0000259" key="3">
    <source>
        <dbReference type="PROSITE" id="PS51371"/>
    </source>
</evidence>
<dbReference type="InterPro" id="IPR051257">
    <property type="entry name" value="Diverse_CBS-Domain"/>
</dbReference>
<protein>
    <submittedName>
        <fullName evidence="5">CBS domain-containing protein</fullName>
    </submittedName>
</protein>
<dbReference type="Pfam" id="PF00571">
    <property type="entry name" value="CBS"/>
    <property type="match status" value="2"/>
</dbReference>
<dbReference type="CDD" id="cd02116">
    <property type="entry name" value="ACT"/>
    <property type="match status" value="1"/>
</dbReference>
<dbReference type="SUPFAM" id="SSF55021">
    <property type="entry name" value="ACT-like"/>
    <property type="match status" value="1"/>
</dbReference>
<dbReference type="InterPro" id="IPR002912">
    <property type="entry name" value="ACT_dom"/>
</dbReference>
<reference evidence="5" key="1">
    <citation type="submission" date="2020-10" db="EMBL/GenBank/DDBJ databases">
        <authorList>
            <person name="Gilroy R."/>
        </authorList>
    </citation>
    <scope>NUCLEOTIDE SEQUENCE</scope>
    <source>
        <strain evidence="5">11167</strain>
    </source>
</reference>
<dbReference type="Gene3D" id="3.10.580.10">
    <property type="entry name" value="CBS-domain"/>
    <property type="match status" value="2"/>
</dbReference>
<comment type="caution">
    <text evidence="5">The sequence shown here is derived from an EMBL/GenBank/DDBJ whole genome shotgun (WGS) entry which is preliminary data.</text>
</comment>
<dbReference type="PROSITE" id="PS51371">
    <property type="entry name" value="CBS"/>
    <property type="match status" value="2"/>
</dbReference>
<dbReference type="InterPro" id="IPR000644">
    <property type="entry name" value="CBS_dom"/>
</dbReference>
<dbReference type="SMART" id="SM00116">
    <property type="entry name" value="CBS"/>
    <property type="match status" value="2"/>
</dbReference>
<organism evidence="5 6">
    <name type="scientific">Candidatus Aphodenecus pullistercoris</name>
    <dbReference type="NCBI Taxonomy" id="2840669"/>
    <lineage>
        <taxon>Bacteria</taxon>
        <taxon>Pseudomonadati</taxon>
        <taxon>Spirochaetota</taxon>
        <taxon>Spirochaetia</taxon>
        <taxon>Spirochaetales</taxon>
        <taxon>Candidatus Aphodenecus</taxon>
    </lineage>
</organism>
<dbReference type="PANTHER" id="PTHR43080">
    <property type="entry name" value="CBS DOMAIN-CONTAINING PROTEIN CBSX3, MITOCHONDRIAL"/>
    <property type="match status" value="1"/>
</dbReference>
<dbReference type="InterPro" id="IPR046342">
    <property type="entry name" value="CBS_dom_sf"/>
</dbReference>
<evidence type="ECO:0000259" key="4">
    <source>
        <dbReference type="PROSITE" id="PS51671"/>
    </source>
</evidence>
<dbReference type="InterPro" id="IPR045865">
    <property type="entry name" value="ACT-like_dom_sf"/>
</dbReference>
<dbReference type="EMBL" id="JADIMU010000007">
    <property type="protein sequence ID" value="MBO8442310.1"/>
    <property type="molecule type" value="Genomic_DNA"/>
</dbReference>
<dbReference type="AlphaFoldDB" id="A0A9D9E9F5"/>
<feature type="domain" description="ACT" evidence="4">
    <location>
        <begin position="144"/>
        <end position="215"/>
    </location>
</feature>
<accession>A0A9D9E9F5</accession>
<proteinExistence type="predicted"/>
<feature type="domain" description="CBS" evidence="3">
    <location>
        <begin position="7"/>
        <end position="63"/>
    </location>
</feature>
<evidence type="ECO:0000256" key="2">
    <source>
        <dbReference type="PROSITE-ProRule" id="PRU00703"/>
    </source>
</evidence>
<evidence type="ECO:0000313" key="6">
    <source>
        <dbReference type="Proteomes" id="UP000823633"/>
    </source>
</evidence>
<sequence>MIIERRMTKNPVTIGPDANVVEASELMKKERVHRLPVLDKDKKLIGVISEKDILYASPSPASSLSIHEMAYLLSRLTVRKLMSKDPVTIRRDTTVEEAARLMVDQDLSCLPVVDEEGHLVGIVSKSDMFKILLELFGARHFGVRMSFLVDDKPGTIARISKAVAEAGWDIISFGTFMGTDPSNAICTVKVQGCSQSDLVDLLKPMVREILDVREA</sequence>
<name>A0A9D9E9F5_9SPIR</name>